<sequence>MQADKRRIVVVGAGSGIGAAVAAHFHHSGDHVLAVDLRPNDTPASAHAQCDLRDPHSIAALLDGLGTGWDVLAHVAGVPGTAPADDVLTVNYLGMRLMVEGMLPRMRRGGAVVAVASIAGIGWEQRLDELSELLAATDAEAVAAWQARQDPSYPVYTSSKQAVILYAKRLAGSALSRYGVRVNTVSPGPVQTPILADFEQTMGKEILDMLRDTYGRHGTVEDVVPVIAFLASDAAQWINGQDLHVDSGFVTAMTAGAPIALEALYTALP</sequence>
<dbReference type="NCBIfam" id="NF009092">
    <property type="entry name" value="PRK12428.1"/>
    <property type="match status" value="1"/>
</dbReference>
<dbReference type="InterPro" id="IPR051122">
    <property type="entry name" value="SDR_DHRS6-like"/>
</dbReference>
<dbReference type="Gene3D" id="3.40.50.720">
    <property type="entry name" value="NAD(P)-binding Rossmann-like Domain"/>
    <property type="match status" value="1"/>
</dbReference>
<dbReference type="Proteomes" id="UP000006072">
    <property type="component" value="Unassembled WGS sequence"/>
</dbReference>
<comment type="similarity">
    <text evidence="1">Belongs to the short-chain dehydrogenases/reductases (SDR) family.</text>
</comment>
<dbReference type="CDD" id="cd05328">
    <property type="entry name" value="3alpha_HSD_SDR_c"/>
    <property type="match status" value="1"/>
</dbReference>
<dbReference type="eggNOG" id="COG1028">
    <property type="taxonomic scope" value="Bacteria"/>
</dbReference>
<dbReference type="SUPFAM" id="SSF51735">
    <property type="entry name" value="NAD(P)-binding Rossmann-fold domains"/>
    <property type="match status" value="1"/>
</dbReference>
<dbReference type="RefSeq" id="WP_003928794.1">
    <property type="nucleotide sequence ID" value="NZ_JH814684.1"/>
</dbReference>
<evidence type="ECO:0000256" key="1">
    <source>
        <dbReference type="ARBA" id="ARBA00006484"/>
    </source>
</evidence>
<accession>K0UT86</accession>
<proteinExistence type="inferred from homology"/>
<dbReference type="InterPro" id="IPR002347">
    <property type="entry name" value="SDR_fam"/>
</dbReference>
<dbReference type="Pfam" id="PF13561">
    <property type="entry name" value="adh_short_C2"/>
    <property type="match status" value="1"/>
</dbReference>
<dbReference type="EMBL" id="ALQA01000018">
    <property type="protein sequence ID" value="EJZ09956.1"/>
    <property type="molecule type" value="Genomic_DNA"/>
</dbReference>
<dbReference type="Pfam" id="PF00106">
    <property type="entry name" value="adh_short"/>
    <property type="match status" value="1"/>
</dbReference>
<keyword evidence="4" id="KW-1185">Reference proteome</keyword>
<organism evidence="3 4">
    <name type="scientific">Mycolicibacterium vaccae ATCC 25954</name>
    <dbReference type="NCBI Taxonomy" id="1194972"/>
    <lineage>
        <taxon>Bacteria</taxon>
        <taxon>Bacillati</taxon>
        <taxon>Actinomycetota</taxon>
        <taxon>Actinomycetes</taxon>
        <taxon>Mycobacteriales</taxon>
        <taxon>Mycobacteriaceae</taxon>
        <taxon>Mycolicibacterium</taxon>
    </lineage>
</organism>
<gene>
    <name evidence="3" type="ORF">MVAC_10727</name>
</gene>
<name>K0UT86_MYCVA</name>
<dbReference type="HOGENOM" id="CLU_010194_20_0_11"/>
<dbReference type="AlphaFoldDB" id="K0UT86"/>
<dbReference type="InterPro" id="IPR036291">
    <property type="entry name" value="NAD(P)-bd_dom_sf"/>
</dbReference>
<protein>
    <submittedName>
        <fullName evidence="3">Short-chain dehydrogenase/reductase SDR</fullName>
    </submittedName>
</protein>
<keyword evidence="2" id="KW-0560">Oxidoreductase</keyword>
<dbReference type="PATRIC" id="fig|1194972.3.peg.2149"/>
<dbReference type="PANTHER" id="PTHR43477:SF1">
    <property type="entry name" value="DIHYDROANTICAPSIN 7-DEHYDROGENASE"/>
    <property type="match status" value="1"/>
</dbReference>
<evidence type="ECO:0000256" key="2">
    <source>
        <dbReference type="ARBA" id="ARBA00023002"/>
    </source>
</evidence>
<evidence type="ECO:0000313" key="3">
    <source>
        <dbReference type="EMBL" id="EJZ09956.1"/>
    </source>
</evidence>
<dbReference type="PRINTS" id="PR00081">
    <property type="entry name" value="GDHRDH"/>
</dbReference>
<dbReference type="PANTHER" id="PTHR43477">
    <property type="entry name" value="DIHYDROANTICAPSIN 7-DEHYDROGENASE"/>
    <property type="match status" value="1"/>
</dbReference>
<evidence type="ECO:0000313" key="4">
    <source>
        <dbReference type="Proteomes" id="UP000006072"/>
    </source>
</evidence>
<dbReference type="GO" id="GO:0016491">
    <property type="term" value="F:oxidoreductase activity"/>
    <property type="evidence" value="ECO:0007669"/>
    <property type="project" value="UniProtKB-KW"/>
</dbReference>
<reference evidence="3 4" key="1">
    <citation type="journal article" date="2012" name="J. Bacteriol.">
        <title>Complete Genome Sequence of Mycobacterium vaccae Type Strain ATCC 25954.</title>
        <authorList>
            <person name="Ho Y.S."/>
            <person name="Adroub S.A."/>
            <person name="Abadi M."/>
            <person name="Al Alwan B."/>
            <person name="Alkhateeb R."/>
            <person name="Gao G."/>
            <person name="Ragab A."/>
            <person name="Ali S."/>
            <person name="van Soolingen D."/>
            <person name="Bitter W."/>
            <person name="Pain A."/>
            <person name="Abdallah A.M."/>
        </authorList>
    </citation>
    <scope>NUCLEOTIDE SEQUENCE [LARGE SCALE GENOMIC DNA]</scope>
    <source>
        <strain evidence="3 4">ATCC 25954</strain>
    </source>
</reference>
<comment type="caution">
    <text evidence="3">The sequence shown here is derived from an EMBL/GenBank/DDBJ whole genome shotgun (WGS) entry which is preliminary data.</text>
</comment>